<sequence length="170" mass="18849">MWEQSRNENGMTLIEVLASIVILSIAFLLLSNFLVRGLELSGKEDSKLVAMNLARQLAESWRSGNGDLKTAALPDDSLRDYASDKLTYPKLAALTDHLKNKEISFPDVEVNERIYQPKLSLSFLDKHNGGYRLDDQTMILITVRVTSPEGQQLAMLQTAVADPRTGGTTP</sequence>
<comment type="caution">
    <text evidence="4">The sequence shown here is derived from an EMBL/GenBank/DDBJ whole genome shotgun (WGS) entry which is preliminary data.</text>
</comment>
<dbReference type="Pfam" id="PF07963">
    <property type="entry name" value="N_methyl"/>
    <property type="match status" value="1"/>
</dbReference>
<evidence type="ECO:0000256" key="1">
    <source>
        <dbReference type="ARBA" id="ARBA00004241"/>
    </source>
</evidence>
<keyword evidence="3" id="KW-1133">Transmembrane helix</keyword>
<dbReference type="GO" id="GO:0030420">
    <property type="term" value="P:establishment of competence for transformation"/>
    <property type="evidence" value="ECO:0007669"/>
    <property type="project" value="UniProtKB-KW"/>
</dbReference>
<dbReference type="AlphaFoldDB" id="M8D223"/>
<evidence type="ECO:0008006" key="6">
    <source>
        <dbReference type="Google" id="ProtNLM"/>
    </source>
</evidence>
<dbReference type="EMBL" id="APBN01000018">
    <property type="protein sequence ID" value="EMT50264.1"/>
    <property type="molecule type" value="Genomic_DNA"/>
</dbReference>
<gene>
    <name evidence="4" type="ORF">I532_23341</name>
</gene>
<dbReference type="Proteomes" id="UP000012081">
    <property type="component" value="Unassembled WGS sequence"/>
</dbReference>
<keyword evidence="3" id="KW-0472">Membrane</keyword>
<feature type="transmembrane region" description="Helical" evidence="3">
    <location>
        <begin position="12"/>
        <end position="35"/>
    </location>
</feature>
<evidence type="ECO:0000313" key="4">
    <source>
        <dbReference type="EMBL" id="EMT50264.1"/>
    </source>
</evidence>
<dbReference type="NCBIfam" id="TIGR02532">
    <property type="entry name" value="IV_pilin_GFxxxE"/>
    <property type="match status" value="1"/>
</dbReference>
<dbReference type="InterPro" id="IPR012902">
    <property type="entry name" value="N_methyl_site"/>
</dbReference>
<evidence type="ECO:0000256" key="3">
    <source>
        <dbReference type="SAM" id="Phobius"/>
    </source>
</evidence>
<dbReference type="GO" id="GO:0009986">
    <property type="term" value="C:cell surface"/>
    <property type="evidence" value="ECO:0007669"/>
    <property type="project" value="UniProtKB-SubCell"/>
</dbReference>
<evidence type="ECO:0000256" key="2">
    <source>
        <dbReference type="ARBA" id="ARBA00023287"/>
    </source>
</evidence>
<dbReference type="STRING" id="1300222.I532_23341"/>
<protein>
    <recommendedName>
        <fullName evidence="6">Prepilin-type N-terminal cleavage/methylation domain-containing protein</fullName>
    </recommendedName>
</protein>
<dbReference type="PATRIC" id="fig|1300222.3.peg.4904"/>
<evidence type="ECO:0000313" key="5">
    <source>
        <dbReference type="Proteomes" id="UP000012081"/>
    </source>
</evidence>
<comment type="subcellular location">
    <subcellularLocation>
        <location evidence="1">Cell surface</location>
    </subcellularLocation>
</comment>
<accession>M8D223</accession>
<dbReference type="OrthoDB" id="2680521at2"/>
<proteinExistence type="predicted"/>
<keyword evidence="3" id="KW-0812">Transmembrane</keyword>
<dbReference type="RefSeq" id="WP_003392172.1">
    <property type="nucleotide sequence ID" value="NZ_APBN01000018.1"/>
</dbReference>
<name>M8D223_9BACL</name>
<reference evidence="4 5" key="1">
    <citation type="submission" date="2013-03" db="EMBL/GenBank/DDBJ databases">
        <title>Assembly of a new bacterial strain Brevibacillus borstelensis AK1.</title>
        <authorList>
            <person name="Rajan I."/>
            <person name="PoliReddy D."/>
            <person name="Sugumar T."/>
            <person name="Rathinam K."/>
            <person name="Alqarawi S."/>
            <person name="Khalil A.B."/>
            <person name="Sivakumar N."/>
        </authorList>
    </citation>
    <scope>NUCLEOTIDE SEQUENCE [LARGE SCALE GENOMIC DNA]</scope>
    <source>
        <strain evidence="4 5">AK1</strain>
    </source>
</reference>
<keyword evidence="2" id="KW-0178">Competence</keyword>
<organism evidence="4 5">
    <name type="scientific">Brevibacillus borstelensis AK1</name>
    <dbReference type="NCBI Taxonomy" id="1300222"/>
    <lineage>
        <taxon>Bacteria</taxon>
        <taxon>Bacillati</taxon>
        <taxon>Bacillota</taxon>
        <taxon>Bacilli</taxon>
        <taxon>Bacillales</taxon>
        <taxon>Paenibacillaceae</taxon>
        <taxon>Brevibacillus</taxon>
    </lineage>
</organism>
<keyword evidence="5" id="KW-1185">Reference proteome</keyword>